<dbReference type="Proteomes" id="UP000295472">
    <property type="component" value="Unassembled WGS sequence"/>
</dbReference>
<dbReference type="GeneID" id="57013876"/>
<evidence type="ECO:0000313" key="2">
    <source>
        <dbReference type="Proteomes" id="UP000295472"/>
    </source>
</evidence>
<name>A0A4R8GDF8_9FIRM</name>
<sequence length="658" mass="79120">MEFFKFTFNQEAKSEKTYKLSDLINVDIEEIDLYPEIDDTVPDYKRIYNQLKQHIFFEFNKKFRNNEKFVSLISEELGHKFLSTLKTIYRERLPFHKRNNYRKVDPRYLHLRYLNEEDEIDFTLNNDPENQLEKTVEKKVNLEVENLLNEVTTSKLIEIYIEYKIKYLIQQQEERIVNCCENSELDKLNLTFQYDYNKFDFSHNAFIDEVSYEIGETIYSRSTSITLEGLERIMGLRSSFTEVELWDISDLKRVSKIASGKPIFKSTTVLFQFRSLTESIYNDGPAVEEKKDQYRTKIFIAKKDVKEVNDIIDKIDYKVEYFGVELGLMNLLLSTFIMAKSSEFEAVKIQASNLIKRIWMGSQTNKTNKNKLKRLYYILKVLNNIKINTLDIPYHSDIKNSKLWDIQFEYLGNLELDHSKSEDKKIEDVFDDFYFYFKPGSWSKAFLEDKTFFAKIEKDIFKKTYINNRFFFRMFSYLIFLYRIENKNFRETKIRAINLFNKVIDYEFVGKYENDTSQIKSRLLKHFFVALKELIKRGWEIGIRNDRFEFLLNDFNEKITEKHFTPHDIRFLKQIFIKFKPPEELRVDMPIKENQRLISEKFSEQLSYYLEQSGKSQFGLAKDLEHVYQAEISLIKNKKKKSIGKEKYNELKNEIYSE</sequence>
<dbReference type="AlphaFoldDB" id="A0A4R8GDF8"/>
<dbReference type="EMBL" id="SOEF01000046">
    <property type="protein sequence ID" value="TDX36960.1"/>
    <property type="molecule type" value="Genomic_DNA"/>
</dbReference>
<dbReference type="RefSeq" id="WP_134060155.1">
    <property type="nucleotide sequence ID" value="NZ_SOEF01000046.1"/>
</dbReference>
<proteinExistence type="predicted"/>
<accession>A0A4R8GDF8</accession>
<evidence type="ECO:0000313" key="1">
    <source>
        <dbReference type="EMBL" id="TDX36960.1"/>
    </source>
</evidence>
<organism evidence="1 2">
    <name type="scientific">Halanaerobium congolense</name>
    <dbReference type="NCBI Taxonomy" id="54121"/>
    <lineage>
        <taxon>Bacteria</taxon>
        <taxon>Bacillati</taxon>
        <taxon>Bacillota</taxon>
        <taxon>Clostridia</taxon>
        <taxon>Halanaerobiales</taxon>
        <taxon>Halanaerobiaceae</taxon>
        <taxon>Halanaerobium</taxon>
    </lineage>
</organism>
<comment type="caution">
    <text evidence="1">The sequence shown here is derived from an EMBL/GenBank/DDBJ whole genome shotgun (WGS) entry which is preliminary data.</text>
</comment>
<reference evidence="1 2" key="1">
    <citation type="submission" date="2019-03" db="EMBL/GenBank/DDBJ databases">
        <title>Subsurface microbial communities from deep shales in Ohio and West Virginia, USA.</title>
        <authorList>
            <person name="Wrighton K."/>
        </authorList>
    </citation>
    <scope>NUCLEOTIDE SEQUENCE [LARGE SCALE GENOMIC DNA]</scope>
    <source>
        <strain evidence="1 2">DSMZ 11287</strain>
    </source>
</reference>
<gene>
    <name evidence="1" type="ORF">C7954_14616</name>
</gene>
<protein>
    <submittedName>
        <fullName evidence="1">Uncharacterized protein</fullName>
    </submittedName>
</protein>